<comment type="caution">
    <text evidence="1">The sequence shown here is derived from an EMBL/GenBank/DDBJ whole genome shotgun (WGS) entry which is preliminary data.</text>
</comment>
<keyword evidence="2" id="KW-1185">Reference proteome</keyword>
<gene>
    <name evidence="1" type="ORF">DW2_10049</name>
</gene>
<reference evidence="2" key="1">
    <citation type="submission" date="2013-04" db="EMBL/GenBank/DDBJ databases">
        <title>Thioclava sp. 13D2W-2 Genome Sequencing.</title>
        <authorList>
            <person name="Lai Q."/>
            <person name="Li G."/>
            <person name="Shao Z."/>
        </authorList>
    </citation>
    <scope>NUCLEOTIDE SEQUENCE [LARGE SCALE GENOMIC DNA]</scope>
    <source>
        <strain evidence="2">13D2W-2</strain>
    </source>
</reference>
<evidence type="ECO:0000313" key="1">
    <source>
        <dbReference type="EMBL" id="KFE34899.1"/>
    </source>
</evidence>
<organism evidence="1 2">
    <name type="scientific">Thioclava atlantica</name>
    <dbReference type="NCBI Taxonomy" id="1317124"/>
    <lineage>
        <taxon>Bacteria</taxon>
        <taxon>Pseudomonadati</taxon>
        <taxon>Pseudomonadota</taxon>
        <taxon>Alphaproteobacteria</taxon>
        <taxon>Rhodobacterales</taxon>
        <taxon>Paracoccaceae</taxon>
        <taxon>Thioclava</taxon>
    </lineage>
</organism>
<reference evidence="1 2" key="2">
    <citation type="journal article" date="2015" name="Antonie Van Leeuwenhoek">
        <title>Thioclava indica sp. nov., isolated from surface seawater of the Indian Ocean.</title>
        <authorList>
            <person name="Liu Y."/>
            <person name="Lai Q."/>
            <person name="Du J."/>
            <person name="Xu H."/>
            <person name="Jiang L."/>
            <person name="Shao Z."/>
        </authorList>
    </citation>
    <scope>NUCLEOTIDE SEQUENCE [LARGE SCALE GENOMIC DNA]</scope>
    <source>
        <strain evidence="1 2">13D2W-2</strain>
    </source>
</reference>
<protein>
    <submittedName>
        <fullName evidence="1">Uncharacterized protein</fullName>
    </submittedName>
</protein>
<accession>A0A085TW02</accession>
<dbReference type="STRING" id="1317124.DW2_10049"/>
<dbReference type="OrthoDB" id="7862015at2"/>
<dbReference type="RefSeq" id="WP_038145998.1">
    <property type="nucleotide sequence ID" value="NZ_AQRC01000007.1"/>
</dbReference>
<dbReference type="eggNOG" id="ENOG5033DJY">
    <property type="taxonomic scope" value="Bacteria"/>
</dbReference>
<sequence>MTSTEDRDPEYGGVFFIPEEAPDELGVTTEQAARALAHVGFDAKQAAKFLRNRVADGYVTPYGRRRSDKRRSYLFRAEQILVTAILHRLAECGLTGEPMAAAGRHFLGWNLNDLDGQEPPAPNPAAWVMRGYLQGHRNFGFELATIRNTTGRGDLKFTARVRHYDFESNNSVGTSFWNPGESWERRSLWVLDLDPILEHITRDKPVVN</sequence>
<name>A0A085TW02_9RHOB</name>
<dbReference type="Proteomes" id="UP000028607">
    <property type="component" value="Unassembled WGS sequence"/>
</dbReference>
<dbReference type="AlphaFoldDB" id="A0A085TW02"/>
<proteinExistence type="predicted"/>
<evidence type="ECO:0000313" key="2">
    <source>
        <dbReference type="Proteomes" id="UP000028607"/>
    </source>
</evidence>
<dbReference type="PATRIC" id="fig|1317124.6.peg.2035"/>
<dbReference type="EMBL" id="AQRC01000007">
    <property type="protein sequence ID" value="KFE34899.1"/>
    <property type="molecule type" value="Genomic_DNA"/>
</dbReference>